<dbReference type="InterPro" id="IPR009842">
    <property type="entry name" value="DUF1402"/>
</dbReference>
<protein>
    <submittedName>
        <fullName evidence="1">DUF1402 family protein</fullName>
    </submittedName>
</protein>
<evidence type="ECO:0000313" key="1">
    <source>
        <dbReference type="EMBL" id="RJT31224.1"/>
    </source>
</evidence>
<gene>
    <name evidence="1" type="ORF">D3242_23545</name>
</gene>
<name>A0A6M7TJS8_9HYPH</name>
<proteinExistence type="predicted"/>
<dbReference type="Proteomes" id="UP000275530">
    <property type="component" value="Unassembled WGS sequence"/>
</dbReference>
<accession>A0A6M7TJS8</accession>
<comment type="caution">
    <text evidence="1">The sequence shown here is derived from an EMBL/GenBank/DDBJ whole genome shotgun (WGS) entry which is preliminary data.</text>
</comment>
<reference evidence="1 2" key="1">
    <citation type="submission" date="2018-09" db="EMBL/GenBank/DDBJ databases">
        <title>Mesorhizobium carmichaelinearum sp. nov. isolated from Carmichaelinea spp. root nodules in New Zealand.</title>
        <authorList>
            <person name="De Meyer S.E."/>
        </authorList>
    </citation>
    <scope>NUCLEOTIDE SEQUENCE [LARGE SCALE GENOMIC DNA]</scope>
    <source>
        <strain evidence="1 2">LMG 28313</strain>
    </source>
</reference>
<organism evidence="1 2">
    <name type="scientific">Mesorhizobium jarvisii</name>
    <dbReference type="NCBI Taxonomy" id="1777867"/>
    <lineage>
        <taxon>Bacteria</taxon>
        <taxon>Pseudomonadati</taxon>
        <taxon>Pseudomonadota</taxon>
        <taxon>Alphaproteobacteria</taxon>
        <taxon>Hyphomicrobiales</taxon>
        <taxon>Phyllobacteriaceae</taxon>
        <taxon>Mesorhizobium</taxon>
    </lineage>
</organism>
<dbReference type="Pfam" id="PF07182">
    <property type="entry name" value="DUF1402"/>
    <property type="match status" value="1"/>
</dbReference>
<keyword evidence="2" id="KW-1185">Reference proteome</keyword>
<sequence>MAVETEGGVCRRHFPHDFYKRRPMIALQGLLLVPLLAALSCGGALLAEAAHASPLIVVPPGNRSETQPPIPDASATRTRAFKTTYAEKYEKIVALLKREKKLVAHIKQVAAGYDIDPIHIVGALVGEHTYNVTAVGSVQTYYVKALSYSGLDFAFRYKGVPVQTFVQRPEFAACAEAKDSASLWSCRDKVWVDHFRGKTVDGVTYDAMTFQQAFFQPFFAGQTFGLGQISPLTALEVTDLVNKVSGYDRLTPDHPQAIYRDVMDPDRSIVYIAAIVRDAIDAYKEQGFDISGNPGITATLYNVGQPRQRAADLHAALAGVKGRKLPVENYYGWLVNDKLDELRSLLDSGS</sequence>
<dbReference type="EMBL" id="QZXA01000009">
    <property type="protein sequence ID" value="RJT31224.1"/>
    <property type="molecule type" value="Genomic_DNA"/>
</dbReference>
<dbReference type="AlphaFoldDB" id="A0A6M7TJS8"/>
<evidence type="ECO:0000313" key="2">
    <source>
        <dbReference type="Proteomes" id="UP000275530"/>
    </source>
</evidence>